<keyword evidence="4 7" id="KW-0378">Hydrolase</keyword>
<comment type="similarity">
    <text evidence="2">Belongs to the metallo-beta-lactamase superfamily.</text>
</comment>
<proteinExistence type="inferred from homology"/>
<accession>A0A5S5CG05</accession>
<sequence length="293" mass="33036">MKHFGLIALSVLSLISCKNFEKPEPKSDTALVEDSIQKSEVKLYTLNGGEIQVNNKNLFAQGDTYKGDTIVLADAFYVIKHPKGNLIWDTGLSEELVGKEPKSVNEGALVLSRKDSLSVQLDQIGLTPSDFDFIAFSHIHFDHTGGGNYFKDSTWLIQDTEYAFATGEEIKSQGFYNTNDFKALKNVKQLKGDFDVFDDGTVIIKSYPGHTPGHQALFLDLVNSGPILLSGDVYHFEENRENKIIPQFNHDIPQTEQSIEQFEQFVSDKRAKVYIQHDAKHFNRMPKSPKFIN</sequence>
<dbReference type="Proteomes" id="UP000324376">
    <property type="component" value="Unassembled WGS sequence"/>
</dbReference>
<evidence type="ECO:0000256" key="2">
    <source>
        <dbReference type="ARBA" id="ARBA00007749"/>
    </source>
</evidence>
<dbReference type="OrthoDB" id="9802248at2"/>
<name>A0A5S5CG05_9FLAO</name>
<keyword evidence="5" id="KW-0862">Zinc</keyword>
<organism evidence="7 8">
    <name type="scientific">Aquimarina intermedia</name>
    <dbReference type="NCBI Taxonomy" id="350814"/>
    <lineage>
        <taxon>Bacteria</taxon>
        <taxon>Pseudomonadati</taxon>
        <taxon>Bacteroidota</taxon>
        <taxon>Flavobacteriia</taxon>
        <taxon>Flavobacteriales</taxon>
        <taxon>Flavobacteriaceae</taxon>
        <taxon>Aquimarina</taxon>
    </lineage>
</organism>
<evidence type="ECO:0000313" key="7">
    <source>
        <dbReference type="EMBL" id="TYP76943.1"/>
    </source>
</evidence>
<dbReference type="Pfam" id="PF00753">
    <property type="entry name" value="Lactamase_B"/>
    <property type="match status" value="1"/>
</dbReference>
<dbReference type="Gene3D" id="3.60.15.10">
    <property type="entry name" value="Ribonuclease Z/Hydroxyacylglutathione hydrolase-like"/>
    <property type="match status" value="1"/>
</dbReference>
<dbReference type="SMART" id="SM00849">
    <property type="entry name" value="Lactamase_B"/>
    <property type="match status" value="1"/>
</dbReference>
<feature type="domain" description="Metallo-beta-lactamase" evidence="6">
    <location>
        <begin position="73"/>
        <end position="277"/>
    </location>
</feature>
<dbReference type="EMBL" id="VNHU01000001">
    <property type="protein sequence ID" value="TYP76943.1"/>
    <property type="molecule type" value="Genomic_DNA"/>
</dbReference>
<evidence type="ECO:0000313" key="8">
    <source>
        <dbReference type="Proteomes" id="UP000324376"/>
    </source>
</evidence>
<evidence type="ECO:0000256" key="4">
    <source>
        <dbReference type="ARBA" id="ARBA00022801"/>
    </source>
</evidence>
<comment type="caution">
    <text evidence="7">The sequence shown here is derived from an EMBL/GenBank/DDBJ whole genome shotgun (WGS) entry which is preliminary data.</text>
</comment>
<dbReference type="PANTHER" id="PTHR42978:SF2">
    <property type="entry name" value="102 KBASES UNSTABLE REGION: FROM 1 TO 119443"/>
    <property type="match status" value="1"/>
</dbReference>
<protein>
    <submittedName>
        <fullName evidence="7">Glyoxylase-like metal-dependent hydrolase (Beta-lactamase superfamily II)</fullName>
    </submittedName>
</protein>
<dbReference type="InterPro" id="IPR001279">
    <property type="entry name" value="Metallo-B-lactamas"/>
</dbReference>
<evidence type="ECO:0000256" key="3">
    <source>
        <dbReference type="ARBA" id="ARBA00022723"/>
    </source>
</evidence>
<dbReference type="CDD" id="cd07729">
    <property type="entry name" value="AHL_lactonase_MBL-fold"/>
    <property type="match status" value="1"/>
</dbReference>
<evidence type="ECO:0000259" key="6">
    <source>
        <dbReference type="SMART" id="SM00849"/>
    </source>
</evidence>
<dbReference type="SUPFAM" id="SSF56281">
    <property type="entry name" value="Metallo-hydrolase/oxidoreductase"/>
    <property type="match status" value="1"/>
</dbReference>
<comment type="cofactor">
    <cofactor evidence="1">
        <name>Zn(2+)</name>
        <dbReference type="ChEBI" id="CHEBI:29105"/>
    </cofactor>
</comment>
<keyword evidence="8" id="KW-1185">Reference proteome</keyword>
<dbReference type="PROSITE" id="PS51257">
    <property type="entry name" value="PROKAR_LIPOPROTEIN"/>
    <property type="match status" value="1"/>
</dbReference>
<dbReference type="AlphaFoldDB" id="A0A5S5CG05"/>
<evidence type="ECO:0000256" key="1">
    <source>
        <dbReference type="ARBA" id="ARBA00001947"/>
    </source>
</evidence>
<dbReference type="GO" id="GO:0046872">
    <property type="term" value="F:metal ion binding"/>
    <property type="evidence" value="ECO:0007669"/>
    <property type="project" value="UniProtKB-KW"/>
</dbReference>
<dbReference type="InterPro" id="IPR051013">
    <property type="entry name" value="MBL_superfamily_lactonases"/>
</dbReference>
<evidence type="ECO:0000256" key="5">
    <source>
        <dbReference type="ARBA" id="ARBA00022833"/>
    </source>
</evidence>
<dbReference type="GO" id="GO:0016787">
    <property type="term" value="F:hydrolase activity"/>
    <property type="evidence" value="ECO:0007669"/>
    <property type="project" value="UniProtKB-KW"/>
</dbReference>
<gene>
    <name evidence="7" type="ORF">BD809_10189</name>
</gene>
<dbReference type="PANTHER" id="PTHR42978">
    <property type="entry name" value="QUORUM-QUENCHING LACTONASE YTNP-RELATED-RELATED"/>
    <property type="match status" value="1"/>
</dbReference>
<dbReference type="InterPro" id="IPR036866">
    <property type="entry name" value="RibonucZ/Hydroxyglut_hydro"/>
</dbReference>
<reference evidence="7 8" key="1">
    <citation type="submission" date="2019-07" db="EMBL/GenBank/DDBJ databases">
        <title>Genomic Encyclopedia of Archaeal and Bacterial Type Strains, Phase II (KMG-II): from individual species to whole genera.</title>
        <authorList>
            <person name="Goeker M."/>
        </authorList>
    </citation>
    <scope>NUCLEOTIDE SEQUENCE [LARGE SCALE GENOMIC DNA]</scope>
    <source>
        <strain evidence="7 8">DSM 17527</strain>
    </source>
</reference>
<keyword evidence="3" id="KW-0479">Metal-binding</keyword>